<dbReference type="EMBL" id="MT241505">
    <property type="protein sequence ID" value="QOP59293.1"/>
    <property type="molecule type" value="Genomic_RNA"/>
</dbReference>
<proteinExistence type="predicted"/>
<accession>A0A7M1C9I0</accession>
<name>A0A7M1C9I0_9VIRU</name>
<organism evidence="1">
    <name type="scientific">Grapevine virus I</name>
    <dbReference type="NCBI Taxonomy" id="2052157"/>
    <lineage>
        <taxon>Viruses</taxon>
        <taxon>Riboviria</taxon>
        <taxon>Orthornavirae</taxon>
        <taxon>Kitrinoviricota</taxon>
        <taxon>Alsuviricetes</taxon>
        <taxon>Tymovirales</taxon>
        <taxon>Betaflexiviridae</taxon>
        <taxon>Trivirinae</taxon>
        <taxon>Vitivirus</taxon>
        <taxon>Vitivirus iotavitis</taxon>
    </lineage>
</organism>
<reference evidence="1" key="1">
    <citation type="journal article" date="2020" name="Arch.">
        <title>The complete genome sequence of a divergent grapevine virus I isolate naturally infecting grapevine in Greece.</title>
        <authorList>
            <person name="Lotos L."/>
            <person name="Ruiz-Garcia A.B."/>
            <person name="Panailidou P."/>
            <person name="Olmos A."/>
            <person name="Katis N.I."/>
            <person name="Maliogka V.I."/>
        </authorList>
    </citation>
    <scope>NUCLEOTIDE SEQUENCE</scope>
    <source>
        <strain evidence="1">D2-1/19</strain>
    </source>
</reference>
<sequence>MMNPDSVASYLVGRLGNRYSLESVCEWYNRWLLDAVHPPLEFYVVISYFGDESVSENLINYLNILSGFQGRELVIFTVQQVQRVESKFFSANIRLVKELFVTSNFSNPNLVEFYKLLGSGYLDSCYISSGLGGVTLKSSTLNSVKLDLTLDDIKGVLKRLAGTIAVI</sequence>
<evidence type="ECO:0000313" key="1">
    <source>
        <dbReference type="EMBL" id="QOP59293.1"/>
    </source>
</evidence>
<protein>
    <submittedName>
        <fullName evidence="1">Uncharacterized protein</fullName>
    </submittedName>
</protein>